<sequence>MTLEELMNDASQACIDERETYLIMFTEGVNGYVCRNDSAAIESRALFKGTYRECQVWVERRGIAIALQVVLLRMAKVTELNDESMTGKEILKRIARLL</sequence>
<accession>A0ABW1EIP9</accession>
<dbReference type="EMBL" id="JBHSPH010000007">
    <property type="protein sequence ID" value="MFC5863865.1"/>
    <property type="molecule type" value="Genomic_DNA"/>
</dbReference>
<organism evidence="1 2">
    <name type="scientific">Acidicapsa dinghuensis</name>
    <dbReference type="NCBI Taxonomy" id="2218256"/>
    <lineage>
        <taxon>Bacteria</taxon>
        <taxon>Pseudomonadati</taxon>
        <taxon>Acidobacteriota</taxon>
        <taxon>Terriglobia</taxon>
        <taxon>Terriglobales</taxon>
        <taxon>Acidobacteriaceae</taxon>
        <taxon>Acidicapsa</taxon>
    </lineage>
</organism>
<evidence type="ECO:0000313" key="2">
    <source>
        <dbReference type="Proteomes" id="UP001596091"/>
    </source>
</evidence>
<comment type="caution">
    <text evidence="1">The sequence shown here is derived from an EMBL/GenBank/DDBJ whole genome shotgun (WGS) entry which is preliminary data.</text>
</comment>
<reference evidence="2" key="1">
    <citation type="journal article" date="2019" name="Int. J. Syst. Evol. Microbiol.">
        <title>The Global Catalogue of Microorganisms (GCM) 10K type strain sequencing project: providing services to taxonomists for standard genome sequencing and annotation.</title>
        <authorList>
            <consortium name="The Broad Institute Genomics Platform"/>
            <consortium name="The Broad Institute Genome Sequencing Center for Infectious Disease"/>
            <person name="Wu L."/>
            <person name="Ma J."/>
        </authorList>
    </citation>
    <scope>NUCLEOTIDE SEQUENCE [LARGE SCALE GENOMIC DNA]</scope>
    <source>
        <strain evidence="2">JCM 4087</strain>
    </source>
</reference>
<evidence type="ECO:0000313" key="1">
    <source>
        <dbReference type="EMBL" id="MFC5863865.1"/>
    </source>
</evidence>
<dbReference type="Proteomes" id="UP001596091">
    <property type="component" value="Unassembled WGS sequence"/>
</dbReference>
<dbReference type="RefSeq" id="WP_263342214.1">
    <property type="nucleotide sequence ID" value="NZ_JAGSYH010000010.1"/>
</dbReference>
<gene>
    <name evidence="1" type="ORF">ACFPT7_16270</name>
</gene>
<protein>
    <submittedName>
        <fullName evidence="1">Uncharacterized protein</fullName>
    </submittedName>
</protein>
<keyword evidence="2" id="KW-1185">Reference proteome</keyword>
<name>A0ABW1EIP9_9BACT</name>
<proteinExistence type="predicted"/>